<dbReference type="RefSeq" id="XP_012184653.1">
    <property type="nucleotide sequence ID" value="XM_012329263.1"/>
</dbReference>
<name>J4GV97_9APHY</name>
<reference evidence="1 2" key="1">
    <citation type="journal article" date="2012" name="Appl. Environ. Microbiol.">
        <title>Short-read sequencing for genomic analysis of the brown rot fungus Fibroporia radiculosa.</title>
        <authorList>
            <person name="Tang J.D."/>
            <person name="Perkins A.D."/>
            <person name="Sonstegard T.S."/>
            <person name="Schroeder S.G."/>
            <person name="Burgess S.C."/>
            <person name="Diehl S.V."/>
        </authorList>
    </citation>
    <scope>NUCLEOTIDE SEQUENCE [LARGE SCALE GENOMIC DNA]</scope>
    <source>
        <strain evidence="1 2">TFFH 294</strain>
    </source>
</reference>
<dbReference type="InParanoid" id="J4GV97"/>
<evidence type="ECO:0000313" key="2">
    <source>
        <dbReference type="Proteomes" id="UP000006352"/>
    </source>
</evidence>
<protein>
    <submittedName>
        <fullName evidence="1">Uncharacterized protein</fullName>
    </submittedName>
</protein>
<keyword evidence="2" id="KW-1185">Reference proteome</keyword>
<accession>J4GV97</accession>
<proteinExistence type="predicted"/>
<gene>
    <name evidence="1" type="ORF">FIBRA_07585</name>
</gene>
<dbReference type="GeneID" id="24100281"/>
<dbReference type="HOGENOM" id="CLU_1713292_0_0_1"/>
<dbReference type="AlphaFoldDB" id="J4GV97"/>
<evidence type="ECO:0000313" key="1">
    <source>
        <dbReference type="EMBL" id="CCM05370.1"/>
    </source>
</evidence>
<dbReference type="EMBL" id="HE797188">
    <property type="protein sequence ID" value="CCM05370.1"/>
    <property type="molecule type" value="Genomic_DNA"/>
</dbReference>
<dbReference type="Proteomes" id="UP000006352">
    <property type="component" value="Unassembled WGS sequence"/>
</dbReference>
<sequence>MQLGELGACAENVQEVCSVEADIFQPQSFDHAEVRGQLFASVLGHLEHGAAEVEGQTLDLVQPRQDGRQFGVVHVGIDRDGQFADAECDVGGVLQQLDEADVFRLARAMGEADGVEDKTADDGEEIMTSQSTGSEGGAVVSKAVEDVLPYFWR</sequence>
<organism evidence="1 2">
    <name type="scientific">Fibroporia radiculosa</name>
    <dbReference type="NCBI Taxonomy" id="599839"/>
    <lineage>
        <taxon>Eukaryota</taxon>
        <taxon>Fungi</taxon>
        <taxon>Dikarya</taxon>
        <taxon>Basidiomycota</taxon>
        <taxon>Agaricomycotina</taxon>
        <taxon>Agaricomycetes</taxon>
        <taxon>Polyporales</taxon>
        <taxon>Fibroporiaceae</taxon>
        <taxon>Fibroporia</taxon>
    </lineage>
</organism>